<evidence type="ECO:0000313" key="2">
    <source>
        <dbReference type="EMBL" id="AST56665.1"/>
    </source>
</evidence>
<organism evidence="4 6">
    <name type="scientific">Thermoanaerobacterium thermosaccharolyticum</name>
    <name type="common">Clostridium thermosaccharolyticum</name>
    <dbReference type="NCBI Taxonomy" id="1517"/>
    <lineage>
        <taxon>Bacteria</taxon>
        <taxon>Bacillati</taxon>
        <taxon>Bacillota</taxon>
        <taxon>Clostridia</taxon>
        <taxon>Thermoanaerobacterales</taxon>
        <taxon>Thermoanaerobacteraceae</taxon>
        <taxon>Thermoanaerobacterium</taxon>
    </lineage>
</organism>
<reference evidence="2 5" key="1">
    <citation type="submission" date="2016-08" db="EMBL/GenBank/DDBJ databases">
        <title>A novel genetic cassette of butanologenic Thermoanaerobacterium thermosaccharolyticum that directly convert cellulose to butanol.</title>
        <authorList>
            <person name="Li T."/>
            <person name="He J."/>
        </authorList>
    </citation>
    <scope>NUCLEOTIDE SEQUENCE [LARGE SCALE GENOMIC DNA]</scope>
    <source>
        <strain evidence="2 5">TG57</strain>
    </source>
</reference>
<keyword evidence="2" id="KW-0804">Transcription</keyword>
<dbReference type="EMBL" id="CP016893">
    <property type="protein sequence ID" value="AST56672.1"/>
    <property type="molecule type" value="Genomic_DNA"/>
</dbReference>
<evidence type="ECO:0000313" key="4">
    <source>
        <dbReference type="EMBL" id="OXT08391.1"/>
    </source>
</evidence>
<protein>
    <submittedName>
        <fullName evidence="2">DNA-directed RNA polymerase subunit sigma-24</fullName>
    </submittedName>
    <submittedName>
        <fullName evidence="4">RNA polymerase subunit sigma-70</fullName>
    </submittedName>
</protein>
<dbReference type="NCBIfam" id="TIGR02937">
    <property type="entry name" value="sigma70-ECF"/>
    <property type="match status" value="1"/>
</dbReference>
<dbReference type="InterPro" id="IPR036388">
    <property type="entry name" value="WH-like_DNA-bd_sf"/>
</dbReference>
<dbReference type="GO" id="GO:0006352">
    <property type="term" value="P:DNA-templated transcription initiation"/>
    <property type="evidence" value="ECO:0007669"/>
    <property type="project" value="InterPro"/>
</dbReference>
<gene>
    <name evidence="4" type="ORF">CE561_05560</name>
    <name evidence="2" type="ORF">Thert_00462</name>
    <name evidence="3" type="ORF">Thert_00471</name>
</gene>
<dbReference type="InterPro" id="IPR013249">
    <property type="entry name" value="RNA_pol_sigma70_r4_t2"/>
</dbReference>
<evidence type="ECO:0000259" key="1">
    <source>
        <dbReference type="Pfam" id="PF08281"/>
    </source>
</evidence>
<dbReference type="InterPro" id="IPR013324">
    <property type="entry name" value="RNA_pol_sigma_r3/r4-like"/>
</dbReference>
<dbReference type="RefSeq" id="WP_094044704.1">
    <property type="nucleotide sequence ID" value="NZ_CP016893.1"/>
</dbReference>
<dbReference type="GO" id="GO:0016987">
    <property type="term" value="F:sigma factor activity"/>
    <property type="evidence" value="ECO:0007669"/>
    <property type="project" value="InterPro"/>
</dbReference>
<dbReference type="CDD" id="cd06171">
    <property type="entry name" value="Sigma70_r4"/>
    <property type="match status" value="1"/>
</dbReference>
<dbReference type="Proteomes" id="UP000215301">
    <property type="component" value="Unassembled WGS sequence"/>
</dbReference>
<dbReference type="Gene3D" id="1.10.10.10">
    <property type="entry name" value="Winged helix-like DNA-binding domain superfamily/Winged helix DNA-binding domain"/>
    <property type="match status" value="1"/>
</dbReference>
<evidence type="ECO:0000313" key="5">
    <source>
        <dbReference type="Proteomes" id="UP000214975"/>
    </source>
</evidence>
<dbReference type="Pfam" id="PF08281">
    <property type="entry name" value="Sigma70_r4_2"/>
    <property type="match status" value="1"/>
</dbReference>
<dbReference type="SUPFAM" id="SSF88659">
    <property type="entry name" value="Sigma3 and sigma4 domains of RNA polymerase sigma factors"/>
    <property type="match status" value="1"/>
</dbReference>
<reference evidence="4 6" key="2">
    <citation type="submission" date="2017-06" db="EMBL/GenBank/DDBJ databases">
        <title>Isolation and characterization of a thermophilic and butanogenic Thermoanaerobacterium thermosaccharolyticum M5 capable of efficient degradation of hemicellulose.</title>
        <authorList>
            <person name="Xin F."/>
            <person name="Jiang Y."/>
        </authorList>
    </citation>
    <scope>NUCLEOTIDE SEQUENCE [LARGE SCALE GENOMIC DNA]</scope>
    <source>
        <strain evidence="4 6">M5</strain>
    </source>
</reference>
<proteinExistence type="predicted"/>
<dbReference type="InterPro" id="IPR014284">
    <property type="entry name" value="RNA_pol_sigma-70_dom"/>
</dbReference>
<evidence type="ECO:0000313" key="3">
    <source>
        <dbReference type="EMBL" id="AST56672.1"/>
    </source>
</evidence>
<dbReference type="Proteomes" id="UP000214975">
    <property type="component" value="Chromosome"/>
</dbReference>
<dbReference type="EMBL" id="CP016893">
    <property type="protein sequence ID" value="AST56665.1"/>
    <property type="molecule type" value="Genomic_DNA"/>
</dbReference>
<sequence length="118" mass="13919">MINFDDNKITAYIAKGMKNEYIRLSKKNVKIKENELLIFDDKEIIIDNFEYENIENKIFVQEVLNKLTPLQKKIILDTIIYGKKETDIAAKLNISQQAVSKTKKKALEKMRKFLEKNH</sequence>
<accession>A0A231VKA7</accession>
<dbReference type="AlphaFoldDB" id="A0A231VKA7"/>
<feature type="domain" description="RNA polymerase sigma factor 70 region 4 type 2" evidence="1">
    <location>
        <begin position="60"/>
        <end position="110"/>
    </location>
</feature>
<keyword evidence="2" id="KW-0240">DNA-directed RNA polymerase</keyword>
<evidence type="ECO:0000313" key="6">
    <source>
        <dbReference type="Proteomes" id="UP000215301"/>
    </source>
</evidence>
<name>A0A231VKA7_THETR</name>
<dbReference type="EMBL" id="NKHD01000016">
    <property type="protein sequence ID" value="OXT08391.1"/>
    <property type="molecule type" value="Genomic_DNA"/>
</dbReference>
<dbReference type="GO" id="GO:0000428">
    <property type="term" value="C:DNA-directed RNA polymerase complex"/>
    <property type="evidence" value="ECO:0007669"/>
    <property type="project" value="UniProtKB-KW"/>
</dbReference>
<dbReference type="GO" id="GO:0003677">
    <property type="term" value="F:DNA binding"/>
    <property type="evidence" value="ECO:0007669"/>
    <property type="project" value="InterPro"/>
</dbReference>